<dbReference type="EMBL" id="CAJVPW010000825">
    <property type="protein sequence ID" value="CAG8466856.1"/>
    <property type="molecule type" value="Genomic_DNA"/>
</dbReference>
<comment type="caution">
    <text evidence="1">The sequence shown here is derived from an EMBL/GenBank/DDBJ whole genome shotgun (WGS) entry which is preliminary data.</text>
</comment>
<gene>
    <name evidence="1" type="ORF">SPELUC_LOCUS1512</name>
</gene>
<reference evidence="1" key="1">
    <citation type="submission" date="2021-06" db="EMBL/GenBank/DDBJ databases">
        <authorList>
            <person name="Kallberg Y."/>
            <person name="Tangrot J."/>
            <person name="Rosling A."/>
        </authorList>
    </citation>
    <scope>NUCLEOTIDE SEQUENCE</scope>
    <source>
        <strain evidence="1">28 12/20/2015</strain>
    </source>
</reference>
<dbReference type="Proteomes" id="UP000789366">
    <property type="component" value="Unassembled WGS sequence"/>
</dbReference>
<proteinExistence type="predicted"/>
<sequence>MLIKNPSEVILHIKEEENLLILKETQDMNMEKTCLQEQETKENISDYDIDKKVDILFTEISIKNSLNTVQKL</sequence>
<feature type="non-terminal residue" evidence="1">
    <location>
        <position position="72"/>
    </location>
</feature>
<accession>A0ACA9KDX1</accession>
<evidence type="ECO:0000313" key="2">
    <source>
        <dbReference type="Proteomes" id="UP000789366"/>
    </source>
</evidence>
<protein>
    <submittedName>
        <fullName evidence="1">415_t:CDS:1</fullName>
    </submittedName>
</protein>
<organism evidence="1 2">
    <name type="scientific">Cetraspora pellucida</name>
    <dbReference type="NCBI Taxonomy" id="1433469"/>
    <lineage>
        <taxon>Eukaryota</taxon>
        <taxon>Fungi</taxon>
        <taxon>Fungi incertae sedis</taxon>
        <taxon>Mucoromycota</taxon>
        <taxon>Glomeromycotina</taxon>
        <taxon>Glomeromycetes</taxon>
        <taxon>Diversisporales</taxon>
        <taxon>Gigasporaceae</taxon>
        <taxon>Cetraspora</taxon>
    </lineage>
</organism>
<keyword evidence="2" id="KW-1185">Reference proteome</keyword>
<evidence type="ECO:0000313" key="1">
    <source>
        <dbReference type="EMBL" id="CAG8466856.1"/>
    </source>
</evidence>
<name>A0ACA9KDX1_9GLOM</name>